<keyword evidence="2" id="KW-0732">Signal</keyword>
<sequence length="239" mass="23856">MFMKSKSLVAATALTVAASGAFAQGQEGLVNVSVDDNTVQVPVDVAANVCDLDVNVLASDFVGSEETACEIDQKTAAQNGIQSNGSNSAEGNNGQQNGLVNLSLDGNTVQAPIGVAANVCDVDANVIAQDFTGTDESVCTISQEQAAENGIDTSGLSDSDMSNATDTLGDTVDTTTDAAGSVTDTATDAADSVTDTTTDAADSVTDTATDAADSVTDTATDTADSVTDTATDATDTITN</sequence>
<proteinExistence type="predicted"/>
<feature type="signal peptide" evidence="2">
    <location>
        <begin position="1"/>
        <end position="23"/>
    </location>
</feature>
<name>A0A9X2JSU3_9RHOB</name>
<dbReference type="AlphaFoldDB" id="A0A9X2JSU3"/>
<evidence type="ECO:0000256" key="1">
    <source>
        <dbReference type="SAM" id="MobiDB-lite"/>
    </source>
</evidence>
<feature type="chain" id="PRO_5040871517" evidence="2">
    <location>
        <begin position="24"/>
        <end position="239"/>
    </location>
</feature>
<evidence type="ECO:0000313" key="3">
    <source>
        <dbReference type="EMBL" id="MCP1170101.1"/>
    </source>
</evidence>
<gene>
    <name evidence="3" type="ORF">NHG85_16485</name>
</gene>
<dbReference type="Proteomes" id="UP001139477">
    <property type="component" value="Unassembled WGS sequence"/>
</dbReference>
<reference evidence="3" key="1">
    <citation type="submission" date="2022-06" db="EMBL/GenBank/DDBJ databases">
        <title>Limimaricola sediminis sp. nov., isolated from an intertidal sediment.</title>
        <authorList>
            <person name="Shao X."/>
        </authorList>
    </citation>
    <scope>NUCLEOTIDE SEQUENCE</scope>
    <source>
        <strain evidence="3">ASW11-118</strain>
    </source>
</reference>
<comment type="caution">
    <text evidence="3">The sequence shown here is derived from an EMBL/GenBank/DDBJ whole genome shotgun (WGS) entry which is preliminary data.</text>
</comment>
<keyword evidence="4" id="KW-1185">Reference proteome</keyword>
<feature type="compositionally biased region" description="Polar residues" evidence="1">
    <location>
        <begin position="149"/>
        <end position="163"/>
    </location>
</feature>
<protein>
    <submittedName>
        <fullName evidence="3">Uncharacterized protein</fullName>
    </submittedName>
</protein>
<feature type="region of interest" description="Disordered" evidence="1">
    <location>
        <begin position="149"/>
        <end position="239"/>
    </location>
</feature>
<organism evidence="3 4">
    <name type="scientific">Limimaricola litoreus</name>
    <dbReference type="NCBI Taxonomy" id="2955316"/>
    <lineage>
        <taxon>Bacteria</taxon>
        <taxon>Pseudomonadati</taxon>
        <taxon>Pseudomonadota</taxon>
        <taxon>Alphaproteobacteria</taxon>
        <taxon>Rhodobacterales</taxon>
        <taxon>Paracoccaceae</taxon>
        <taxon>Limimaricola</taxon>
    </lineage>
</organism>
<evidence type="ECO:0000313" key="4">
    <source>
        <dbReference type="Proteomes" id="UP001139477"/>
    </source>
</evidence>
<dbReference type="RefSeq" id="WP_253334422.1">
    <property type="nucleotide sequence ID" value="NZ_JAMYXC010000265.1"/>
</dbReference>
<feature type="compositionally biased region" description="Low complexity" evidence="1">
    <location>
        <begin position="164"/>
        <end position="239"/>
    </location>
</feature>
<dbReference type="Gene3D" id="1.20.120.20">
    <property type="entry name" value="Apolipoprotein"/>
    <property type="match status" value="1"/>
</dbReference>
<evidence type="ECO:0000256" key="2">
    <source>
        <dbReference type="SAM" id="SignalP"/>
    </source>
</evidence>
<dbReference type="EMBL" id="JAMYXC010000265">
    <property type="protein sequence ID" value="MCP1170101.1"/>
    <property type="molecule type" value="Genomic_DNA"/>
</dbReference>
<accession>A0A9X2JSU3</accession>